<dbReference type="AlphaFoldDB" id="A0A8T0VVQ7"/>
<dbReference type="PANTHER" id="PTHR34710">
    <property type="entry name" value="OS03G0834100 PROTEIN"/>
    <property type="match status" value="1"/>
</dbReference>
<proteinExistence type="predicted"/>
<dbReference type="EMBL" id="CM029040">
    <property type="protein sequence ID" value="KAG2635539.1"/>
    <property type="molecule type" value="Genomic_DNA"/>
</dbReference>
<dbReference type="Pfam" id="PF12274">
    <property type="entry name" value="DUF3615"/>
    <property type="match status" value="1"/>
</dbReference>
<protein>
    <recommendedName>
        <fullName evidence="1">DUF3615 domain-containing protein</fullName>
    </recommendedName>
</protein>
<gene>
    <name evidence="2" type="ORF">PVAP13_2NG363300</name>
</gene>
<organism evidence="2 3">
    <name type="scientific">Panicum virgatum</name>
    <name type="common">Blackwell switchgrass</name>
    <dbReference type="NCBI Taxonomy" id="38727"/>
    <lineage>
        <taxon>Eukaryota</taxon>
        <taxon>Viridiplantae</taxon>
        <taxon>Streptophyta</taxon>
        <taxon>Embryophyta</taxon>
        <taxon>Tracheophyta</taxon>
        <taxon>Spermatophyta</taxon>
        <taxon>Magnoliopsida</taxon>
        <taxon>Liliopsida</taxon>
        <taxon>Poales</taxon>
        <taxon>Poaceae</taxon>
        <taxon>PACMAD clade</taxon>
        <taxon>Panicoideae</taxon>
        <taxon>Panicodae</taxon>
        <taxon>Paniceae</taxon>
        <taxon>Panicinae</taxon>
        <taxon>Panicum</taxon>
        <taxon>Panicum sect. Hiantes</taxon>
    </lineage>
</organism>
<evidence type="ECO:0000313" key="2">
    <source>
        <dbReference type="EMBL" id="KAG2635539.1"/>
    </source>
</evidence>
<sequence length="166" mass="19721">MESRVCFRNHTWYHVNFWARSRSKHIPGTRTTPHKIKRFFAELRYKQDHDPIVETCTIIEEPLYRYRRSCAFCPGQYDILHPVNGKYLSGKKTPVMESELTWCCGTHLELPFTGRQSQAGRRYEDLRHGTGLGLFRCLNWVQCVFHFLQSLAFWTAWCRPSEQVAY</sequence>
<evidence type="ECO:0000259" key="1">
    <source>
        <dbReference type="Pfam" id="PF12274"/>
    </source>
</evidence>
<dbReference type="Proteomes" id="UP000823388">
    <property type="component" value="Chromosome 2N"/>
</dbReference>
<name>A0A8T0VVQ7_PANVG</name>
<accession>A0A8T0VVQ7</accession>
<comment type="caution">
    <text evidence="2">The sequence shown here is derived from an EMBL/GenBank/DDBJ whole genome shotgun (WGS) entry which is preliminary data.</text>
</comment>
<dbReference type="PANTHER" id="PTHR34710:SF10">
    <property type="entry name" value="EXPRESSED PROTEIN"/>
    <property type="match status" value="1"/>
</dbReference>
<dbReference type="InterPro" id="IPR022059">
    <property type="entry name" value="DUF3615"/>
</dbReference>
<reference evidence="2" key="1">
    <citation type="submission" date="2020-05" db="EMBL/GenBank/DDBJ databases">
        <title>WGS assembly of Panicum virgatum.</title>
        <authorList>
            <person name="Lovell J.T."/>
            <person name="Jenkins J."/>
            <person name="Shu S."/>
            <person name="Juenger T.E."/>
            <person name="Schmutz J."/>
        </authorList>
    </citation>
    <scope>NUCLEOTIDE SEQUENCE</scope>
    <source>
        <strain evidence="2">AP13</strain>
    </source>
</reference>
<feature type="domain" description="DUF3615" evidence="1">
    <location>
        <begin position="5"/>
        <end position="82"/>
    </location>
</feature>
<evidence type="ECO:0000313" key="3">
    <source>
        <dbReference type="Proteomes" id="UP000823388"/>
    </source>
</evidence>
<keyword evidence="3" id="KW-1185">Reference proteome</keyword>